<dbReference type="InterPro" id="IPR051487">
    <property type="entry name" value="Ser/Thr_Proteases_Immune/Dev"/>
</dbReference>
<proteinExistence type="inferred from homology"/>
<dbReference type="InterPro" id="IPR009003">
    <property type="entry name" value="Peptidase_S1_PA"/>
</dbReference>
<dbReference type="Gene3D" id="2.40.10.10">
    <property type="entry name" value="Trypsin-like serine proteases"/>
    <property type="match status" value="1"/>
</dbReference>
<comment type="similarity">
    <text evidence="2">Belongs to the peptidase S1 family. CLIP subfamily.</text>
</comment>
<dbReference type="FunFam" id="2.40.10.10:FF:000068">
    <property type="entry name" value="transmembrane protease serine 2"/>
    <property type="match status" value="1"/>
</dbReference>
<dbReference type="AlphaFoldDB" id="R7V354"/>
<gene>
    <name evidence="5" type="ORF">CAPTEDRAFT_199726</name>
</gene>
<evidence type="ECO:0000259" key="4">
    <source>
        <dbReference type="PROSITE" id="PS50240"/>
    </source>
</evidence>
<dbReference type="InterPro" id="IPR001254">
    <property type="entry name" value="Trypsin_dom"/>
</dbReference>
<dbReference type="InterPro" id="IPR001314">
    <property type="entry name" value="Peptidase_S1A"/>
</dbReference>
<keyword evidence="7" id="KW-1185">Reference proteome</keyword>
<dbReference type="Proteomes" id="UP000014760">
    <property type="component" value="Unassembled WGS sequence"/>
</dbReference>
<dbReference type="Pfam" id="PF00089">
    <property type="entry name" value="Trypsin"/>
    <property type="match status" value="1"/>
</dbReference>
<evidence type="ECO:0000256" key="1">
    <source>
        <dbReference type="ARBA" id="ARBA00023157"/>
    </source>
</evidence>
<dbReference type="EMBL" id="AMQN01005262">
    <property type="status" value="NOT_ANNOTATED_CDS"/>
    <property type="molecule type" value="Genomic_DNA"/>
</dbReference>
<evidence type="ECO:0000313" key="6">
    <source>
        <dbReference type="EnsemblMetazoa" id="CapteP199726"/>
    </source>
</evidence>
<dbReference type="PANTHER" id="PTHR24256">
    <property type="entry name" value="TRYPTASE-RELATED"/>
    <property type="match status" value="1"/>
</dbReference>
<protein>
    <recommendedName>
        <fullName evidence="4">Peptidase S1 domain-containing protein</fullName>
    </recommendedName>
</protein>
<dbReference type="HOGENOM" id="CLU_006842_7_0_1"/>
<dbReference type="STRING" id="283909.R7V354"/>
<accession>R7V354</accession>
<keyword evidence="3" id="KW-0720">Serine protease</keyword>
<dbReference type="InterPro" id="IPR018114">
    <property type="entry name" value="TRYPSIN_HIS"/>
</dbReference>
<dbReference type="EMBL" id="KB295566">
    <property type="protein sequence ID" value="ELU12994.1"/>
    <property type="molecule type" value="Genomic_DNA"/>
</dbReference>
<reference evidence="7" key="1">
    <citation type="submission" date="2012-12" db="EMBL/GenBank/DDBJ databases">
        <authorList>
            <person name="Hellsten U."/>
            <person name="Grimwood J."/>
            <person name="Chapman J.A."/>
            <person name="Shapiro H."/>
            <person name="Aerts A."/>
            <person name="Otillar R.P."/>
            <person name="Terry A.Y."/>
            <person name="Boore J.L."/>
            <person name="Simakov O."/>
            <person name="Marletaz F."/>
            <person name="Cho S.-J."/>
            <person name="Edsinger-Gonzales E."/>
            <person name="Havlak P."/>
            <person name="Kuo D.-H."/>
            <person name="Larsson T."/>
            <person name="Lv J."/>
            <person name="Arendt D."/>
            <person name="Savage R."/>
            <person name="Osoegawa K."/>
            <person name="de Jong P."/>
            <person name="Lindberg D.R."/>
            <person name="Seaver E.C."/>
            <person name="Weisblat D.A."/>
            <person name="Putnam N.H."/>
            <person name="Grigoriev I.V."/>
            <person name="Rokhsar D.S."/>
        </authorList>
    </citation>
    <scope>NUCLEOTIDE SEQUENCE</scope>
    <source>
        <strain evidence="7">I ESC-2004</strain>
    </source>
</reference>
<dbReference type="InterPro" id="IPR033116">
    <property type="entry name" value="TRYPSIN_SER"/>
</dbReference>
<dbReference type="OrthoDB" id="6149870at2759"/>
<dbReference type="CDD" id="cd00190">
    <property type="entry name" value="Tryp_SPc"/>
    <property type="match status" value="1"/>
</dbReference>
<dbReference type="PROSITE" id="PS50240">
    <property type="entry name" value="TRYPSIN_DOM"/>
    <property type="match status" value="1"/>
</dbReference>
<reference evidence="6" key="3">
    <citation type="submission" date="2015-06" db="UniProtKB">
        <authorList>
            <consortium name="EnsemblMetazoa"/>
        </authorList>
    </citation>
    <scope>IDENTIFICATION</scope>
</reference>
<dbReference type="SUPFAM" id="SSF50494">
    <property type="entry name" value="Trypsin-like serine proteases"/>
    <property type="match status" value="1"/>
</dbReference>
<dbReference type="PROSITE" id="PS00134">
    <property type="entry name" value="TRYPSIN_HIS"/>
    <property type="match status" value="1"/>
</dbReference>
<dbReference type="SMART" id="SM00020">
    <property type="entry name" value="Tryp_SPc"/>
    <property type="match status" value="1"/>
</dbReference>
<dbReference type="GO" id="GO:0006508">
    <property type="term" value="P:proteolysis"/>
    <property type="evidence" value="ECO:0007669"/>
    <property type="project" value="UniProtKB-KW"/>
</dbReference>
<evidence type="ECO:0000313" key="7">
    <source>
        <dbReference type="Proteomes" id="UP000014760"/>
    </source>
</evidence>
<dbReference type="PROSITE" id="PS00135">
    <property type="entry name" value="TRYPSIN_SER"/>
    <property type="match status" value="1"/>
</dbReference>
<organism evidence="5">
    <name type="scientific">Capitella teleta</name>
    <name type="common">Polychaete worm</name>
    <dbReference type="NCBI Taxonomy" id="283909"/>
    <lineage>
        <taxon>Eukaryota</taxon>
        <taxon>Metazoa</taxon>
        <taxon>Spiralia</taxon>
        <taxon>Lophotrochozoa</taxon>
        <taxon>Annelida</taxon>
        <taxon>Polychaeta</taxon>
        <taxon>Sedentaria</taxon>
        <taxon>Scolecida</taxon>
        <taxon>Capitellidae</taxon>
        <taxon>Capitella</taxon>
    </lineage>
</organism>
<dbReference type="OMA" id="NICTIGQ"/>
<sequence length="278" mass="30904">MDMTQVPHHPCLAYPLDEYHHILPDPECGPAHDIIGGEPSAKGKWPWVVAIVHQDTGSFICGGSLVQKQWVLTAAHCLHGAPADLKIAVKVAAYNLTANDEAERIPIEKIIEHPDYVPSQSTNGVHDLSLLKLERPSDLSDPCISTIDLPPITHEFSYSLLCWIIGWGKTDPSNEGISEILNERRVNVLKNDECQTRWDVSPVKPTINYYNVCVDEEDETSACYGDSGSPMQCYLPFIGKWVFGGVSSWGSGACTQFPSVYMRVSSYNSWIRYILISE</sequence>
<reference evidence="5 7" key="2">
    <citation type="journal article" date="2013" name="Nature">
        <title>Insights into bilaterian evolution from three spiralian genomes.</title>
        <authorList>
            <person name="Simakov O."/>
            <person name="Marletaz F."/>
            <person name="Cho S.J."/>
            <person name="Edsinger-Gonzales E."/>
            <person name="Havlak P."/>
            <person name="Hellsten U."/>
            <person name="Kuo D.H."/>
            <person name="Larsson T."/>
            <person name="Lv J."/>
            <person name="Arendt D."/>
            <person name="Savage R."/>
            <person name="Osoegawa K."/>
            <person name="de Jong P."/>
            <person name="Grimwood J."/>
            <person name="Chapman J.A."/>
            <person name="Shapiro H."/>
            <person name="Aerts A."/>
            <person name="Otillar R.P."/>
            <person name="Terry A.Y."/>
            <person name="Boore J.L."/>
            <person name="Grigoriev I.V."/>
            <person name="Lindberg D.R."/>
            <person name="Seaver E.C."/>
            <person name="Weisblat D.A."/>
            <person name="Putnam N.H."/>
            <person name="Rokhsar D.S."/>
        </authorList>
    </citation>
    <scope>NUCLEOTIDE SEQUENCE</scope>
    <source>
        <strain evidence="5 7">I ESC-2004</strain>
    </source>
</reference>
<feature type="domain" description="Peptidase S1" evidence="4">
    <location>
        <begin position="34"/>
        <end position="276"/>
    </location>
</feature>
<dbReference type="InterPro" id="IPR043504">
    <property type="entry name" value="Peptidase_S1_PA_chymotrypsin"/>
</dbReference>
<dbReference type="GO" id="GO:0004252">
    <property type="term" value="F:serine-type endopeptidase activity"/>
    <property type="evidence" value="ECO:0007669"/>
    <property type="project" value="InterPro"/>
</dbReference>
<dbReference type="PRINTS" id="PR00722">
    <property type="entry name" value="CHYMOTRYPSIN"/>
</dbReference>
<name>R7V354_CAPTE</name>
<keyword evidence="1" id="KW-1015">Disulfide bond</keyword>
<dbReference type="EnsemblMetazoa" id="CapteT199726">
    <property type="protein sequence ID" value="CapteP199726"/>
    <property type="gene ID" value="CapteG199726"/>
</dbReference>
<evidence type="ECO:0000313" key="5">
    <source>
        <dbReference type="EMBL" id="ELU12994.1"/>
    </source>
</evidence>
<keyword evidence="3" id="KW-0645">Protease</keyword>
<evidence type="ECO:0000256" key="2">
    <source>
        <dbReference type="ARBA" id="ARBA00024195"/>
    </source>
</evidence>
<evidence type="ECO:0000256" key="3">
    <source>
        <dbReference type="RuleBase" id="RU363034"/>
    </source>
</evidence>
<keyword evidence="3" id="KW-0378">Hydrolase</keyword>